<comment type="caution">
    <text evidence="2">The sequence shown here is derived from an EMBL/GenBank/DDBJ whole genome shotgun (WGS) entry which is preliminary data.</text>
</comment>
<reference evidence="2" key="1">
    <citation type="submission" date="2010-07" db="EMBL/GenBank/DDBJ databases">
        <authorList>
            <person name="Muzny D."/>
            <person name="Qin X."/>
            <person name="Deng J."/>
            <person name="Jiang H."/>
            <person name="Liu Y."/>
            <person name="Qu J."/>
            <person name="Song X.-Z."/>
            <person name="Zhang L."/>
            <person name="Thornton R."/>
            <person name="Coyle M."/>
            <person name="Francisco L."/>
            <person name="Jackson L."/>
            <person name="Javaid M."/>
            <person name="Korchina V."/>
            <person name="Kovar C."/>
            <person name="Mata R."/>
            <person name="Mathew T."/>
            <person name="Ngo R."/>
            <person name="Nguyen L."/>
            <person name="Nguyen N."/>
            <person name="Okwuonu G."/>
            <person name="Ongeri F."/>
            <person name="Pham C."/>
            <person name="Simmons D."/>
            <person name="Wilczek-Boney K."/>
            <person name="Hale W."/>
            <person name="Jakkamsetti A."/>
            <person name="Pham P."/>
            <person name="Ruth R."/>
            <person name="San Lucas F."/>
            <person name="Warren J."/>
            <person name="Zhang J."/>
            <person name="Zhao Z."/>
            <person name="Zhou C."/>
            <person name="Zhu D."/>
            <person name="Lee S."/>
            <person name="Bess C."/>
            <person name="Blankenburg K."/>
            <person name="Forbes L."/>
            <person name="Fu Q."/>
            <person name="Gubbala S."/>
            <person name="Hirani K."/>
            <person name="Jayaseelan J.C."/>
            <person name="Lara F."/>
            <person name="Munidasa M."/>
            <person name="Palculict T."/>
            <person name="Patil S."/>
            <person name="Pu L.-L."/>
            <person name="Saada N."/>
            <person name="Tang L."/>
            <person name="Weissenberger G."/>
            <person name="Zhu Y."/>
            <person name="Hemphill L."/>
            <person name="Shang Y."/>
            <person name="Youmans B."/>
            <person name="Ayvaz T."/>
            <person name="Ross M."/>
            <person name="Santibanez J."/>
            <person name="Aqrawi P."/>
            <person name="Gross S."/>
            <person name="Joshi V."/>
            <person name="Fowler G."/>
            <person name="Nazareth L."/>
            <person name="Reid J."/>
            <person name="Worley K."/>
            <person name="Petrosino J."/>
            <person name="Highlander S."/>
            <person name="Gibbs R."/>
        </authorList>
    </citation>
    <scope>NUCLEOTIDE SEQUENCE [LARGE SCALE GENOMIC DNA]</scope>
    <source>
        <strain evidence="2">DSM 20284</strain>
    </source>
</reference>
<dbReference type="AlphaFoldDB" id="E0NHN7"/>
<organism evidence="2 3">
    <name type="scientific">Pediococcus acidilactici DSM 20284</name>
    <dbReference type="NCBI Taxonomy" id="862514"/>
    <lineage>
        <taxon>Bacteria</taxon>
        <taxon>Bacillati</taxon>
        <taxon>Bacillota</taxon>
        <taxon>Bacilli</taxon>
        <taxon>Lactobacillales</taxon>
        <taxon>Lactobacillaceae</taxon>
        <taxon>Pediococcus</taxon>
        <taxon>Pediococcus acidilactici group</taxon>
    </lineage>
</organism>
<proteinExistence type="predicted"/>
<evidence type="ECO:0008006" key="4">
    <source>
        <dbReference type="Google" id="ProtNLM"/>
    </source>
</evidence>
<sequence>MIYVYMTLASVLLTMLSDYVKSLNFEGNPALKFSKSAISKFLYCGAFLIIFVPGAIRYYVGVDYTTYSNLQIPMVLSGNPVKVEALYRWVIKIGYWMSGYTTYQLIFAITNFLIVFFLFLYIKDQSKNKWLSILIFMTGGFFYFSLSGMRQAIGVVIALWALKFIKEKRFWYYLISIIVASLFHTAAIVFLVFYFVDRIEINPYVMLVIMVVVRGLASQIRELLIVISSRLGLYSEYFGGKFDVAGLYSSVLPTIVFLVMVFLCISRFILGKDLFYKNQVEINIHYVACLIVSMINFLPTPTRLLYLFIPVYITLIPNIISFYEDKRLKVFIYVAIVIILSMLMYELLFVQNSYSVLPYRFVWNGIAH</sequence>
<feature type="transmembrane region" description="Helical" evidence="1">
    <location>
        <begin position="330"/>
        <end position="350"/>
    </location>
</feature>
<feature type="transmembrane region" description="Helical" evidence="1">
    <location>
        <begin position="203"/>
        <end position="227"/>
    </location>
</feature>
<dbReference type="Proteomes" id="UP000004470">
    <property type="component" value="Unassembled WGS sequence"/>
</dbReference>
<feature type="transmembrane region" description="Helical" evidence="1">
    <location>
        <begin position="304"/>
        <end position="323"/>
    </location>
</feature>
<feature type="transmembrane region" description="Helical" evidence="1">
    <location>
        <begin position="282"/>
        <end position="298"/>
    </location>
</feature>
<dbReference type="EMBL" id="AEEG01000008">
    <property type="protein sequence ID" value="EFL95054.1"/>
    <property type="molecule type" value="Genomic_DNA"/>
</dbReference>
<protein>
    <recommendedName>
        <fullName evidence="4">EpsG family protein</fullName>
    </recommendedName>
</protein>
<keyword evidence="1" id="KW-0472">Membrane</keyword>
<feature type="transmembrane region" description="Helical" evidence="1">
    <location>
        <begin position="172"/>
        <end position="196"/>
    </location>
</feature>
<keyword evidence="3" id="KW-1185">Reference proteome</keyword>
<accession>E0NHN7</accession>
<feature type="transmembrane region" description="Helical" evidence="1">
    <location>
        <begin position="247"/>
        <end position="270"/>
    </location>
</feature>
<keyword evidence="1" id="KW-0812">Transmembrane</keyword>
<feature type="transmembrane region" description="Helical" evidence="1">
    <location>
        <begin position="41"/>
        <end position="60"/>
    </location>
</feature>
<dbReference type="InterPro" id="IPR049458">
    <property type="entry name" value="EpsG-like"/>
</dbReference>
<evidence type="ECO:0000313" key="3">
    <source>
        <dbReference type="Proteomes" id="UP000004470"/>
    </source>
</evidence>
<evidence type="ECO:0000256" key="1">
    <source>
        <dbReference type="SAM" id="Phobius"/>
    </source>
</evidence>
<feature type="transmembrane region" description="Helical" evidence="1">
    <location>
        <begin position="103"/>
        <end position="122"/>
    </location>
</feature>
<keyword evidence="1" id="KW-1133">Transmembrane helix</keyword>
<evidence type="ECO:0000313" key="2">
    <source>
        <dbReference type="EMBL" id="EFL95054.1"/>
    </source>
</evidence>
<name>E0NHN7_PEDAC</name>
<dbReference type="HOGENOM" id="CLU_059692_2_0_9"/>
<dbReference type="eggNOG" id="ENOG5033A5I">
    <property type="taxonomic scope" value="Bacteria"/>
</dbReference>
<feature type="transmembrane region" description="Helical" evidence="1">
    <location>
        <begin position="134"/>
        <end position="160"/>
    </location>
</feature>
<gene>
    <name evidence="2" type="ORF">HMPREF0623_1560</name>
</gene>
<dbReference type="Pfam" id="PF14897">
    <property type="entry name" value="EpsG"/>
    <property type="match status" value="1"/>
</dbReference>